<name>A0A9D2BFU9_9BACT</name>
<protein>
    <submittedName>
        <fullName evidence="1">DUF2490 domain-containing protein</fullName>
    </submittedName>
</protein>
<sequence length="198" mass="23703">MPVWGGARADDWQAWNRIMVRYRLNSRLSLASRLEYRQTLTPYQAERVGANASLTYRPFRFLELEGFYEFQQIKNSGQWRWRHRYIVGAQASTGYQWLKFSFRERFQQSFFKERTENHLRSRVRVDCLLANSLLMPYFFSEIFLSARRENFSEITRVRYRPGLRIALSGGQTLDLFYCRQNDIATAIHIVGAEWVIEF</sequence>
<dbReference type="EMBL" id="DXEL01000046">
    <property type="protein sequence ID" value="HIX74666.1"/>
    <property type="molecule type" value="Genomic_DNA"/>
</dbReference>
<accession>A0A9D2BFU9</accession>
<proteinExistence type="predicted"/>
<comment type="caution">
    <text evidence="1">The sequence shown here is derived from an EMBL/GenBank/DDBJ whole genome shotgun (WGS) entry which is preliminary data.</text>
</comment>
<organism evidence="1 2">
    <name type="scientific">Candidatus Parabacteroides intestinipullorum</name>
    <dbReference type="NCBI Taxonomy" id="2838723"/>
    <lineage>
        <taxon>Bacteria</taxon>
        <taxon>Pseudomonadati</taxon>
        <taxon>Bacteroidota</taxon>
        <taxon>Bacteroidia</taxon>
        <taxon>Bacteroidales</taxon>
        <taxon>Tannerellaceae</taxon>
        <taxon>Parabacteroides</taxon>
    </lineage>
</organism>
<evidence type="ECO:0000313" key="2">
    <source>
        <dbReference type="Proteomes" id="UP000886740"/>
    </source>
</evidence>
<reference evidence="1" key="2">
    <citation type="submission" date="2021-04" db="EMBL/GenBank/DDBJ databases">
        <authorList>
            <person name="Gilroy R."/>
        </authorList>
    </citation>
    <scope>NUCLEOTIDE SEQUENCE</scope>
    <source>
        <strain evidence="1">ChiGjej6B6-14162</strain>
    </source>
</reference>
<evidence type="ECO:0000313" key="1">
    <source>
        <dbReference type="EMBL" id="HIX74666.1"/>
    </source>
</evidence>
<dbReference type="Proteomes" id="UP000886740">
    <property type="component" value="Unassembled WGS sequence"/>
</dbReference>
<dbReference type="Pfam" id="PF10677">
    <property type="entry name" value="DUF2490"/>
    <property type="match status" value="1"/>
</dbReference>
<dbReference type="InterPro" id="IPR019619">
    <property type="entry name" value="DUF2490"/>
</dbReference>
<dbReference type="AlphaFoldDB" id="A0A9D2BFU9"/>
<gene>
    <name evidence="1" type="ORF">H9977_06505</name>
</gene>
<reference evidence="1" key="1">
    <citation type="journal article" date="2021" name="PeerJ">
        <title>Extensive microbial diversity within the chicken gut microbiome revealed by metagenomics and culture.</title>
        <authorList>
            <person name="Gilroy R."/>
            <person name="Ravi A."/>
            <person name="Getino M."/>
            <person name="Pursley I."/>
            <person name="Horton D.L."/>
            <person name="Alikhan N.F."/>
            <person name="Baker D."/>
            <person name="Gharbi K."/>
            <person name="Hall N."/>
            <person name="Watson M."/>
            <person name="Adriaenssens E.M."/>
            <person name="Foster-Nyarko E."/>
            <person name="Jarju S."/>
            <person name="Secka A."/>
            <person name="Antonio M."/>
            <person name="Oren A."/>
            <person name="Chaudhuri R.R."/>
            <person name="La Ragione R."/>
            <person name="Hildebrand F."/>
            <person name="Pallen M.J."/>
        </authorList>
    </citation>
    <scope>NUCLEOTIDE SEQUENCE</scope>
    <source>
        <strain evidence="1">ChiGjej6B6-14162</strain>
    </source>
</reference>